<organism evidence="1 2">
    <name type="scientific">Araneus ventricosus</name>
    <name type="common">Orbweaver spider</name>
    <name type="synonym">Epeira ventricosa</name>
    <dbReference type="NCBI Taxonomy" id="182803"/>
    <lineage>
        <taxon>Eukaryota</taxon>
        <taxon>Metazoa</taxon>
        <taxon>Ecdysozoa</taxon>
        <taxon>Arthropoda</taxon>
        <taxon>Chelicerata</taxon>
        <taxon>Arachnida</taxon>
        <taxon>Araneae</taxon>
        <taxon>Araneomorphae</taxon>
        <taxon>Entelegynae</taxon>
        <taxon>Araneoidea</taxon>
        <taxon>Araneidae</taxon>
        <taxon>Araneus</taxon>
    </lineage>
</organism>
<proteinExistence type="predicted"/>
<accession>A0A4Y2BGG8</accession>
<dbReference type="Proteomes" id="UP000499080">
    <property type="component" value="Unassembled WGS sequence"/>
</dbReference>
<reference evidence="1 2" key="1">
    <citation type="journal article" date="2019" name="Sci. Rep.">
        <title>Orb-weaving spider Araneus ventricosus genome elucidates the spidroin gene catalogue.</title>
        <authorList>
            <person name="Kono N."/>
            <person name="Nakamura H."/>
            <person name="Ohtoshi R."/>
            <person name="Moran D.A.P."/>
            <person name="Shinohara A."/>
            <person name="Yoshida Y."/>
            <person name="Fujiwara M."/>
            <person name="Mori M."/>
            <person name="Tomita M."/>
            <person name="Arakawa K."/>
        </authorList>
    </citation>
    <scope>NUCLEOTIDE SEQUENCE [LARGE SCALE GENOMIC DNA]</scope>
</reference>
<name>A0A4Y2BGG8_ARAVE</name>
<evidence type="ECO:0000313" key="2">
    <source>
        <dbReference type="Proteomes" id="UP000499080"/>
    </source>
</evidence>
<dbReference type="EMBL" id="BGPR01000074">
    <property type="protein sequence ID" value="GBL90837.1"/>
    <property type="molecule type" value="Genomic_DNA"/>
</dbReference>
<gene>
    <name evidence="1" type="ORF">AVEN_215567_1</name>
</gene>
<dbReference type="AlphaFoldDB" id="A0A4Y2BGG8"/>
<sequence length="117" mass="13688">MQVVVWLINPNKRPEHHNLYQLQFMRDNQSCIKLSQSGQKSHSRTETYRCGISPTTPQRDWYDWSECCQNEGWAADITGRATAVWFETSSGNRLAVKSSFFIHQDRVRVNLYVFSSE</sequence>
<protein>
    <submittedName>
        <fullName evidence="1">Uncharacterized protein</fullName>
    </submittedName>
</protein>
<evidence type="ECO:0000313" key="1">
    <source>
        <dbReference type="EMBL" id="GBL90837.1"/>
    </source>
</evidence>
<keyword evidence="2" id="KW-1185">Reference proteome</keyword>
<comment type="caution">
    <text evidence="1">The sequence shown here is derived from an EMBL/GenBank/DDBJ whole genome shotgun (WGS) entry which is preliminary data.</text>
</comment>